<keyword evidence="3" id="KW-1185">Reference proteome</keyword>
<dbReference type="EMBL" id="SWAD01000070">
    <property type="protein sequence ID" value="TMQ75933.1"/>
    <property type="molecule type" value="Genomic_DNA"/>
</dbReference>
<comment type="caution">
    <text evidence="2">The sequence shown here is derived from an EMBL/GenBank/DDBJ whole genome shotgun (WGS) entry which is preliminary data.</text>
</comment>
<proteinExistence type="predicted"/>
<feature type="domain" description="Transposase zinc-binding" evidence="1">
    <location>
        <begin position="3"/>
        <end position="66"/>
    </location>
</feature>
<dbReference type="RefSeq" id="WP_246148844.1">
    <property type="nucleotide sequence ID" value="NZ_SWAD01000070.1"/>
</dbReference>
<sequence>MPGSHERVVQAIIDCRSSTCGSVIYPCEDCGESPVVARCCGHCHGPVCQQGKAESWLARQLERPLPPMTSG</sequence>
<dbReference type="InterPro" id="IPR026889">
    <property type="entry name" value="Zn_Tnp"/>
</dbReference>
<organism evidence="2 3">
    <name type="scientific">Candidatus Accumulibacter phosphatis</name>
    <dbReference type="NCBI Taxonomy" id="327160"/>
    <lineage>
        <taxon>Bacteria</taxon>
        <taxon>Pseudomonadati</taxon>
        <taxon>Pseudomonadota</taxon>
        <taxon>Betaproteobacteria</taxon>
        <taxon>Candidatus Accumulibacter</taxon>
    </lineage>
</organism>
<dbReference type="AlphaFoldDB" id="A0A5S4F5C7"/>
<evidence type="ECO:0000313" key="3">
    <source>
        <dbReference type="Proteomes" id="UP000306324"/>
    </source>
</evidence>
<evidence type="ECO:0000313" key="2">
    <source>
        <dbReference type="EMBL" id="TMQ75933.1"/>
    </source>
</evidence>
<evidence type="ECO:0000259" key="1">
    <source>
        <dbReference type="Pfam" id="PF14319"/>
    </source>
</evidence>
<accession>A0A5S4F5C7</accession>
<dbReference type="PANTHER" id="PTHR37023">
    <property type="entry name" value="TRANSPOSASE"/>
    <property type="match status" value="1"/>
</dbReference>
<protein>
    <submittedName>
        <fullName evidence="2">Transposase</fullName>
    </submittedName>
</protein>
<gene>
    <name evidence="2" type="ORF">ACCUM_0321</name>
</gene>
<dbReference type="PANTHER" id="PTHR37023:SF1">
    <property type="entry name" value="ISSOD25 TRANSPOSASE TNPA_ISSOD25"/>
    <property type="match status" value="1"/>
</dbReference>
<dbReference type="Pfam" id="PF14319">
    <property type="entry name" value="Zn_Tnp_IS91"/>
    <property type="match status" value="1"/>
</dbReference>
<name>A0A5S4F5C7_9PROT</name>
<reference evidence="2 3" key="1">
    <citation type="submission" date="2019-04" db="EMBL/GenBank/DDBJ databases">
        <title>A novel phosphate-accumulating bacterium identified in bioreactor for phosphate removal from wastewater.</title>
        <authorList>
            <person name="Kotlyarov R.Y."/>
            <person name="Beletsky A.V."/>
            <person name="Kallistova A.Y."/>
            <person name="Dorofeev A.G."/>
            <person name="Nikolaev Y.Y."/>
            <person name="Pimenov N.V."/>
            <person name="Ravin N.V."/>
            <person name="Mardanov A.V."/>
        </authorList>
    </citation>
    <scope>NUCLEOTIDE SEQUENCE [LARGE SCALE GENOMIC DNA]</scope>
    <source>
        <strain evidence="2 3">Bin19</strain>
    </source>
</reference>
<dbReference type="Proteomes" id="UP000306324">
    <property type="component" value="Unassembled WGS sequence"/>
</dbReference>